<accession>A0ABY4L804</accession>
<dbReference type="Gene3D" id="3.30.565.10">
    <property type="entry name" value="Histidine kinase-like ATPase, C-terminal domain"/>
    <property type="match status" value="1"/>
</dbReference>
<protein>
    <recommendedName>
        <fullName evidence="2">histidine kinase</fullName>
        <ecNumber evidence="2">2.7.13.3</ecNumber>
    </recommendedName>
</protein>
<feature type="domain" description="Histidine kinase/HSP90-like ATPase" evidence="10">
    <location>
        <begin position="298"/>
        <end position="388"/>
    </location>
</feature>
<evidence type="ECO:0000256" key="3">
    <source>
        <dbReference type="ARBA" id="ARBA00022553"/>
    </source>
</evidence>
<proteinExistence type="predicted"/>
<name>A0ABY4L804_THEAE</name>
<dbReference type="Proteomes" id="UP000832041">
    <property type="component" value="Chromosome"/>
</dbReference>
<evidence type="ECO:0000256" key="7">
    <source>
        <dbReference type="ARBA" id="ARBA00022840"/>
    </source>
</evidence>
<evidence type="ECO:0000256" key="6">
    <source>
        <dbReference type="ARBA" id="ARBA00022777"/>
    </source>
</evidence>
<dbReference type="Pfam" id="PF02518">
    <property type="entry name" value="HATPase_c"/>
    <property type="match status" value="1"/>
</dbReference>
<keyword evidence="9" id="KW-1133">Transmembrane helix</keyword>
<evidence type="ECO:0000256" key="4">
    <source>
        <dbReference type="ARBA" id="ARBA00022679"/>
    </source>
</evidence>
<dbReference type="CDD" id="cd16917">
    <property type="entry name" value="HATPase_UhpB-NarQ-NarX-like"/>
    <property type="match status" value="1"/>
</dbReference>
<sequence>MASCHLGALAGWPLICGVLLAQGLSVIVVGIPLGRFFRGIVKRVAERDRRLAAEFLGRGTETVRPDGIRPPADFRPWRELCWIAVNAAVGLPAGFFALVLIVGAAVSLTTPLWWWALPEGIAVNPVGQPVESWSTALLTPVGGLGYVAALVLAVPRMAELHARTAHGLLTAVGRAGVAARLAEVTASRSEALEAHGAELRRIERDLHDGTQNRLVAVRMHLGLVERMLHTDPDRAAELIRTARGAADDALAELRQVVRSIYPPILADRGLASAVSALAARCPLPCTVETAGLSRAPAALEATAYFVVAEALTNAVKHADAAHVRVELRGTGTALHIEVTDDGKGGASEEDGTGLVGIRRRVAAFDGRTEVVSPAGGPTVIRVVLPCAS</sequence>
<dbReference type="InterPro" id="IPR003594">
    <property type="entry name" value="HATPase_dom"/>
</dbReference>
<feature type="transmembrane region" description="Helical" evidence="9">
    <location>
        <begin position="80"/>
        <end position="113"/>
    </location>
</feature>
<keyword evidence="6 11" id="KW-0418">Kinase</keyword>
<keyword evidence="8" id="KW-0902">Two-component regulatory system</keyword>
<dbReference type="PANTHER" id="PTHR24421">
    <property type="entry name" value="NITRATE/NITRITE SENSOR PROTEIN NARX-RELATED"/>
    <property type="match status" value="1"/>
</dbReference>
<dbReference type="EMBL" id="CP051627">
    <property type="protein sequence ID" value="UPT23544.1"/>
    <property type="molecule type" value="Genomic_DNA"/>
</dbReference>
<dbReference type="PANTHER" id="PTHR24421:SF10">
    <property type="entry name" value="NITRATE_NITRITE SENSOR PROTEIN NARQ"/>
    <property type="match status" value="1"/>
</dbReference>
<keyword evidence="9" id="KW-0472">Membrane</keyword>
<dbReference type="InterPro" id="IPR036890">
    <property type="entry name" value="HATPase_C_sf"/>
</dbReference>
<keyword evidence="7" id="KW-0067">ATP-binding</keyword>
<dbReference type="GO" id="GO:0016301">
    <property type="term" value="F:kinase activity"/>
    <property type="evidence" value="ECO:0007669"/>
    <property type="project" value="UniProtKB-KW"/>
</dbReference>
<keyword evidence="5" id="KW-0547">Nucleotide-binding</keyword>
<dbReference type="Pfam" id="PF13796">
    <property type="entry name" value="Sensor"/>
    <property type="match status" value="1"/>
</dbReference>
<evidence type="ECO:0000256" key="8">
    <source>
        <dbReference type="ARBA" id="ARBA00023012"/>
    </source>
</evidence>
<keyword evidence="9" id="KW-0812">Transmembrane</keyword>
<feature type="transmembrane region" description="Helical" evidence="9">
    <location>
        <begin position="12"/>
        <end position="33"/>
    </location>
</feature>
<organism evidence="11 12">
    <name type="scientific">Thermobifida alba</name>
    <name type="common">Thermomonospora alba</name>
    <dbReference type="NCBI Taxonomy" id="53522"/>
    <lineage>
        <taxon>Bacteria</taxon>
        <taxon>Bacillati</taxon>
        <taxon>Actinomycetota</taxon>
        <taxon>Actinomycetes</taxon>
        <taxon>Streptosporangiales</taxon>
        <taxon>Nocardiopsidaceae</taxon>
        <taxon>Thermobifida</taxon>
    </lineage>
</organism>
<evidence type="ECO:0000256" key="9">
    <source>
        <dbReference type="SAM" id="Phobius"/>
    </source>
</evidence>
<dbReference type="InterPro" id="IPR025828">
    <property type="entry name" value="Put_sensor_dom"/>
</dbReference>
<dbReference type="Gene3D" id="1.20.5.1930">
    <property type="match status" value="1"/>
</dbReference>
<gene>
    <name evidence="11" type="ORF">FOF52_15130</name>
</gene>
<keyword evidence="4" id="KW-0808">Transferase</keyword>
<dbReference type="EC" id="2.7.13.3" evidence="2"/>
<dbReference type="InterPro" id="IPR050482">
    <property type="entry name" value="Sensor_HK_TwoCompSys"/>
</dbReference>
<evidence type="ECO:0000256" key="5">
    <source>
        <dbReference type="ARBA" id="ARBA00022741"/>
    </source>
</evidence>
<dbReference type="Pfam" id="PF07730">
    <property type="entry name" value="HisKA_3"/>
    <property type="match status" value="1"/>
</dbReference>
<evidence type="ECO:0000313" key="11">
    <source>
        <dbReference type="EMBL" id="UPT23544.1"/>
    </source>
</evidence>
<evidence type="ECO:0000256" key="2">
    <source>
        <dbReference type="ARBA" id="ARBA00012438"/>
    </source>
</evidence>
<comment type="catalytic activity">
    <reaction evidence="1">
        <text>ATP + protein L-histidine = ADP + protein N-phospho-L-histidine.</text>
        <dbReference type="EC" id="2.7.13.3"/>
    </reaction>
</comment>
<evidence type="ECO:0000259" key="10">
    <source>
        <dbReference type="SMART" id="SM00387"/>
    </source>
</evidence>
<evidence type="ECO:0000313" key="12">
    <source>
        <dbReference type="Proteomes" id="UP000832041"/>
    </source>
</evidence>
<dbReference type="InterPro" id="IPR011712">
    <property type="entry name" value="Sig_transdc_His_kin_sub3_dim/P"/>
</dbReference>
<keyword evidence="12" id="KW-1185">Reference proteome</keyword>
<keyword evidence="3" id="KW-0597">Phosphoprotein</keyword>
<evidence type="ECO:0000256" key="1">
    <source>
        <dbReference type="ARBA" id="ARBA00000085"/>
    </source>
</evidence>
<reference evidence="11 12" key="1">
    <citation type="submission" date="2020-04" db="EMBL/GenBank/DDBJ databases">
        <title>Thermobifida alba genome sequencing and assembly.</title>
        <authorList>
            <person name="Luzics S."/>
            <person name="Horvath B."/>
            <person name="Nagy I."/>
            <person name="Toth A."/>
            <person name="Nagy I."/>
            <person name="Kukolya J."/>
        </authorList>
    </citation>
    <scope>NUCLEOTIDE SEQUENCE [LARGE SCALE GENOMIC DNA]</scope>
    <source>
        <strain evidence="11 12">DSM 43795</strain>
    </source>
</reference>
<dbReference type="SMART" id="SM00387">
    <property type="entry name" value="HATPase_c"/>
    <property type="match status" value="1"/>
</dbReference>
<dbReference type="SUPFAM" id="SSF55874">
    <property type="entry name" value="ATPase domain of HSP90 chaperone/DNA topoisomerase II/histidine kinase"/>
    <property type="match status" value="1"/>
</dbReference>
<feature type="transmembrane region" description="Helical" evidence="9">
    <location>
        <begin position="133"/>
        <end position="154"/>
    </location>
</feature>